<dbReference type="AlphaFoldDB" id="A0A179F4W6"/>
<dbReference type="SUPFAM" id="SSF48452">
    <property type="entry name" value="TPR-like"/>
    <property type="match status" value="1"/>
</dbReference>
<dbReference type="InterPro" id="IPR011990">
    <property type="entry name" value="TPR-like_helical_dom_sf"/>
</dbReference>
<dbReference type="STRING" id="1380566.A0A179F4W6"/>
<reference evidence="1 2" key="1">
    <citation type="journal article" date="2016" name="PLoS Pathog.">
        <title>Biosynthesis of antibiotic leucinostatins in bio-control fungus Purpureocillium lilacinum and their inhibition on phytophthora revealed by genome mining.</title>
        <authorList>
            <person name="Wang G."/>
            <person name="Liu Z."/>
            <person name="Lin R."/>
            <person name="Li E."/>
            <person name="Mao Z."/>
            <person name="Ling J."/>
            <person name="Yang Y."/>
            <person name="Yin W.B."/>
            <person name="Xie B."/>
        </authorList>
    </citation>
    <scope>NUCLEOTIDE SEQUENCE [LARGE SCALE GENOMIC DNA]</scope>
    <source>
        <strain evidence="1">170</strain>
    </source>
</reference>
<evidence type="ECO:0000313" key="1">
    <source>
        <dbReference type="EMBL" id="OAQ60466.1"/>
    </source>
</evidence>
<proteinExistence type="predicted"/>
<dbReference type="Proteomes" id="UP000078397">
    <property type="component" value="Unassembled WGS sequence"/>
</dbReference>
<organism evidence="1 2">
    <name type="scientific">Pochonia chlamydosporia 170</name>
    <dbReference type="NCBI Taxonomy" id="1380566"/>
    <lineage>
        <taxon>Eukaryota</taxon>
        <taxon>Fungi</taxon>
        <taxon>Dikarya</taxon>
        <taxon>Ascomycota</taxon>
        <taxon>Pezizomycotina</taxon>
        <taxon>Sordariomycetes</taxon>
        <taxon>Hypocreomycetidae</taxon>
        <taxon>Hypocreales</taxon>
        <taxon>Clavicipitaceae</taxon>
        <taxon>Pochonia</taxon>
    </lineage>
</organism>
<dbReference type="GeneID" id="28849606"/>
<evidence type="ECO:0000313" key="2">
    <source>
        <dbReference type="Proteomes" id="UP000078397"/>
    </source>
</evidence>
<accession>A0A179F4W6</accession>
<dbReference type="Gene3D" id="1.25.40.10">
    <property type="entry name" value="Tetratricopeptide repeat domain"/>
    <property type="match status" value="1"/>
</dbReference>
<name>A0A179F4W6_METCM</name>
<gene>
    <name evidence="1" type="ORF">VFPPC_06605</name>
</gene>
<dbReference type="RefSeq" id="XP_018138344.1">
    <property type="nucleotide sequence ID" value="XM_018285612.1"/>
</dbReference>
<dbReference type="EMBL" id="LSBJ02000008">
    <property type="protein sequence ID" value="OAQ60466.1"/>
    <property type="molecule type" value="Genomic_DNA"/>
</dbReference>
<dbReference type="KEGG" id="pchm:VFPPC_06605"/>
<protein>
    <submittedName>
        <fullName evidence="1">Uncharacterized protein</fullName>
    </submittedName>
</protein>
<comment type="caution">
    <text evidence="1">The sequence shown here is derived from an EMBL/GenBank/DDBJ whole genome shotgun (WGS) entry which is preliminary data.</text>
</comment>
<dbReference type="OrthoDB" id="21416at2759"/>
<keyword evidence="2" id="KW-1185">Reference proteome</keyword>
<sequence>MSEETDPSTLARKYLECLLRSGNANLDGIENMLRRRLNDFHSDLERRMSYSLDEYHTSAMKWHEHLTKVESPDSELVELASKFLHSLQFTHWVEYLHEHNGCLIAIFRVEHELKSWAAKLPAKQRELLQLEDYFEAPYEELCQRLKSHNGRDTSWRALWRLGMFHDERGNISKMKEVWSQVLDALGEPETVDILPAKLRLADAHMLQGDVLEAHHMYVEITAQQWRYRPEEVPSALLKQGRAEMLMNKIPTALETFTSAWTVNQQRLQRLLRMHHAQALHAHAKIFVDPKKWDVSSATHDIHTYTQKMRNILGGDDCHTLALLISDADIRRLHDKKFYFVPSLSHRWMERTGYPMSCLCIVDLAITTAIAYRHSEMREEAEKLLGQIEEFGMLDEKDRHVRLCQAKHLRSYLLCDGGDIDAAIGVLQDVLNQVGHEKNNRTLLWVRLDLAKMLRHRRRKGDEAAAASLFSDIVQKRADAELSDDIDLLEQAERAIQMVRDSPYDEVGKAEELLRGQGLCWVRETDLWHPMGYWYMPATDTARMGFPDLTDVSSRATEQV</sequence>